<dbReference type="InterPro" id="IPR036460">
    <property type="entry name" value="Cu_amine_oxidase_C_sf"/>
</dbReference>
<keyword evidence="7 11" id="KW-0801">TPQ</keyword>
<evidence type="ECO:0000256" key="6">
    <source>
        <dbReference type="ARBA" id="ARBA00022723"/>
    </source>
</evidence>
<evidence type="ECO:0000256" key="10">
    <source>
        <dbReference type="ARBA" id="ARBA00023211"/>
    </source>
</evidence>
<dbReference type="Pfam" id="PF01179">
    <property type="entry name" value="Cu_amine_oxid"/>
    <property type="match status" value="1"/>
</dbReference>
<reference evidence="17" key="1">
    <citation type="journal article" date="2021" name="ISME J.">
        <title>Evolutionary origin and ecological implication of a unique nif island in free-living Bradyrhizobium lineages.</title>
        <authorList>
            <person name="Tao J."/>
        </authorList>
    </citation>
    <scope>NUCLEOTIDE SEQUENCE [LARGE SCALE GENOMIC DNA]</scope>
    <source>
        <strain evidence="17">SZCCT0094</strain>
    </source>
</reference>
<proteinExistence type="inferred from homology"/>
<feature type="domain" description="Copper amine oxidase catalytic" evidence="13">
    <location>
        <begin position="238"/>
        <end position="638"/>
    </location>
</feature>
<dbReference type="NCBIfam" id="NF008559">
    <property type="entry name" value="PRK11504.1"/>
    <property type="match status" value="1"/>
</dbReference>
<comment type="cofactor">
    <cofactor evidence="2">
        <name>Mn(2+)</name>
        <dbReference type="ChEBI" id="CHEBI:29035"/>
    </cofactor>
</comment>
<dbReference type="Gene3D" id="3.10.450.40">
    <property type="match status" value="2"/>
</dbReference>
<evidence type="ECO:0000259" key="14">
    <source>
        <dbReference type="Pfam" id="PF02728"/>
    </source>
</evidence>
<evidence type="ECO:0000256" key="4">
    <source>
        <dbReference type="ARBA" id="ARBA00007983"/>
    </source>
</evidence>
<dbReference type="SUPFAM" id="SSF54416">
    <property type="entry name" value="Amine oxidase N-terminal region"/>
    <property type="match status" value="2"/>
</dbReference>
<evidence type="ECO:0000256" key="1">
    <source>
        <dbReference type="ARBA" id="ARBA00001935"/>
    </source>
</evidence>
<sequence>MEISMQDITAAAAIAVHPLDPLTSEEIAAACGLVRAAAAAPDHCRFPIVRLEEPTKAELTAHAGGQVLPRKAFVVSLDIASGESVELVVDLGRAEIVDREVVPNREAPYGQPPVTLEDFFRCDATVKADPGWRNAMRRRGLTDKDIELVQIDPFSSGFFDLPFERGARIVRAVSYFREHLQDNGYAHPIEGVVAVVDLIAGKVIDLTDEDPVIPIPRKKRNYGAHEVASPRTDIKPLNIEQPEGPSFTVNGWNVEWQKWSFRVGFTPREGLVLHQLGYQDGGRKRSIIHRASVTEMVVPYADPTANHFWKSAFDAGEYGLGALANALELGCDCLGNIHYFDVPAANSKGEPFVMKNAICMHEEDYGILWKHYEVRNGLFEVRRSRRLVVSFFATVGNYDYGFYWYLYQDGTIQLECKLTGIIQTAAVAPGATYPWGGMVDDNLGGPTHQHFFNARLHMDIDGGGNTVTEHEFVPRPWGRDNPYGNVFDTTSRVLSRERDAARVANGETGRYWKIANPNLTNSVGGAPGYKLVVNPSPLMLAQEGSFVRSRGGFATKHVWVTAFDPAEKYASGDYPNVHAGGDGLPRYAAQNRPIENTDIVVWHSFGHTHVCKPEDFPVMPVEYAGFMLKPVGFFSANAGFDVPVDRNARSVRSAHTPPAAPAGDTCCHKG</sequence>
<evidence type="ECO:0000256" key="9">
    <source>
        <dbReference type="ARBA" id="ARBA00023008"/>
    </source>
</evidence>
<comment type="caution">
    <text evidence="16">The sequence shown here is derived from an EMBL/GenBank/DDBJ whole genome shotgun (WGS) entry which is preliminary data.</text>
</comment>
<dbReference type="EMBL" id="JAFCLK010000037">
    <property type="protein sequence ID" value="MBR1140142.1"/>
    <property type="molecule type" value="Genomic_DNA"/>
</dbReference>
<dbReference type="EC" id="1.4.3.-" evidence="11"/>
<dbReference type="InterPro" id="IPR000269">
    <property type="entry name" value="Cu_amine_oxidase"/>
</dbReference>
<comment type="PTM">
    <text evidence="11">Topaquinone (TPQ) is generated by copper-dependent autoxidation of a specific tyrosyl residue.</text>
</comment>
<keyword evidence="17" id="KW-1185">Reference proteome</keyword>
<dbReference type="Pfam" id="PF02728">
    <property type="entry name" value="Cu_amine_oxidN3"/>
    <property type="match status" value="1"/>
</dbReference>
<evidence type="ECO:0000256" key="3">
    <source>
        <dbReference type="ARBA" id="ARBA00001947"/>
    </source>
</evidence>
<dbReference type="Proteomes" id="UP001314635">
    <property type="component" value="Unassembled WGS sequence"/>
</dbReference>
<comment type="cofactor">
    <cofactor evidence="1">
        <name>Cu cation</name>
        <dbReference type="ChEBI" id="CHEBI:23378"/>
    </cofactor>
</comment>
<dbReference type="Pfam" id="PF21994">
    <property type="entry name" value="AGAO-like_N2"/>
    <property type="match status" value="1"/>
</dbReference>
<evidence type="ECO:0000259" key="13">
    <source>
        <dbReference type="Pfam" id="PF01179"/>
    </source>
</evidence>
<comment type="subunit">
    <text evidence="5">Homodimer.</text>
</comment>
<dbReference type="RefSeq" id="WP_172241344.1">
    <property type="nucleotide sequence ID" value="NZ_JABFDP010000031.1"/>
</dbReference>
<keyword evidence="6 11" id="KW-0479">Metal-binding</keyword>
<feature type="domain" description="Copper amine oxidase N3-terminal" evidence="14">
    <location>
        <begin position="112"/>
        <end position="216"/>
    </location>
</feature>
<dbReference type="Gene3D" id="2.70.98.20">
    <property type="entry name" value="Copper amine oxidase, catalytic domain"/>
    <property type="match status" value="1"/>
</dbReference>
<accession>A0ABS5GFL5</accession>
<feature type="region of interest" description="Disordered" evidence="12">
    <location>
        <begin position="651"/>
        <end position="670"/>
    </location>
</feature>
<evidence type="ECO:0000256" key="11">
    <source>
        <dbReference type="RuleBase" id="RU000672"/>
    </source>
</evidence>
<evidence type="ECO:0000256" key="7">
    <source>
        <dbReference type="ARBA" id="ARBA00022772"/>
    </source>
</evidence>
<keyword evidence="8 11" id="KW-0560">Oxidoreductase</keyword>
<dbReference type="InterPro" id="IPR015802">
    <property type="entry name" value="Cu_amine_oxidase_N3"/>
</dbReference>
<evidence type="ECO:0000256" key="5">
    <source>
        <dbReference type="ARBA" id="ARBA00011738"/>
    </source>
</evidence>
<evidence type="ECO:0000256" key="12">
    <source>
        <dbReference type="SAM" id="MobiDB-lite"/>
    </source>
</evidence>
<dbReference type="InterPro" id="IPR049948">
    <property type="entry name" value="Cu_Am_ox_TPQ-bd"/>
</dbReference>
<evidence type="ECO:0000256" key="2">
    <source>
        <dbReference type="ARBA" id="ARBA00001936"/>
    </source>
</evidence>
<keyword evidence="10" id="KW-0464">Manganese</keyword>
<keyword evidence="9 11" id="KW-0186">Copper</keyword>
<dbReference type="PANTHER" id="PTHR10638">
    <property type="entry name" value="COPPER AMINE OXIDASE"/>
    <property type="match status" value="1"/>
</dbReference>
<comment type="similarity">
    <text evidence="4 11">Belongs to the copper/topaquinone oxidase family.</text>
</comment>
<evidence type="ECO:0000256" key="8">
    <source>
        <dbReference type="ARBA" id="ARBA00023002"/>
    </source>
</evidence>
<feature type="domain" description="AGAO-like N2" evidence="15">
    <location>
        <begin position="23"/>
        <end position="98"/>
    </location>
</feature>
<dbReference type="InterPro" id="IPR016182">
    <property type="entry name" value="Cu_amine_oxidase_N-reg"/>
</dbReference>
<evidence type="ECO:0000313" key="16">
    <source>
        <dbReference type="EMBL" id="MBR1140142.1"/>
    </source>
</evidence>
<evidence type="ECO:0000259" key="15">
    <source>
        <dbReference type="Pfam" id="PF21994"/>
    </source>
</evidence>
<dbReference type="PANTHER" id="PTHR10638:SF86">
    <property type="entry name" value="COPPER AMINE OXIDASE 1-RELATED"/>
    <property type="match status" value="1"/>
</dbReference>
<dbReference type="SUPFAM" id="SSF49998">
    <property type="entry name" value="Amine oxidase catalytic domain"/>
    <property type="match status" value="1"/>
</dbReference>
<dbReference type="InterPro" id="IPR015798">
    <property type="entry name" value="Cu_amine_oxidase_C"/>
</dbReference>
<comment type="cofactor">
    <cofactor evidence="11">
        <name>Cu cation</name>
        <dbReference type="ChEBI" id="CHEBI:23378"/>
    </cofactor>
    <text evidence="11">Contains 1 topaquinone per subunit.</text>
</comment>
<dbReference type="InterPro" id="IPR054157">
    <property type="entry name" value="AGAO-like_N2"/>
</dbReference>
<comment type="cofactor">
    <cofactor evidence="3">
        <name>Zn(2+)</name>
        <dbReference type="ChEBI" id="CHEBI:29105"/>
    </cofactor>
</comment>
<organism evidence="16 17">
    <name type="scientific">Bradyrhizobium denitrificans</name>
    <dbReference type="NCBI Taxonomy" id="2734912"/>
    <lineage>
        <taxon>Bacteria</taxon>
        <taxon>Pseudomonadati</taxon>
        <taxon>Pseudomonadota</taxon>
        <taxon>Alphaproteobacteria</taxon>
        <taxon>Hyphomicrobiales</taxon>
        <taxon>Nitrobacteraceae</taxon>
        <taxon>Bradyrhizobium</taxon>
    </lineage>
</organism>
<dbReference type="PROSITE" id="PS01164">
    <property type="entry name" value="COPPER_AMINE_OXID_1"/>
    <property type="match status" value="1"/>
</dbReference>
<name>A0ABS5GFL5_9BRAD</name>
<evidence type="ECO:0000313" key="17">
    <source>
        <dbReference type="Proteomes" id="UP001314635"/>
    </source>
</evidence>
<protein>
    <recommendedName>
        <fullName evidence="11">Amine oxidase</fullName>
        <ecNumber evidence="11">1.4.3.-</ecNumber>
    </recommendedName>
</protein>
<gene>
    <name evidence="16" type="ORF">JQ619_30730</name>
</gene>